<dbReference type="SUPFAM" id="SSF53756">
    <property type="entry name" value="UDP-Glycosyltransferase/glycogen phosphorylase"/>
    <property type="match status" value="1"/>
</dbReference>
<reference evidence="2" key="1">
    <citation type="submission" date="2023-06" db="EMBL/GenBank/DDBJ databases">
        <title>Deciphering the underlying mechanisms mediating the transmission of blaNDM gene from human to animals in China.</title>
        <authorList>
            <person name="Chen K."/>
            <person name="Chen S."/>
        </authorList>
    </citation>
    <scope>NUCLEOTIDE SEQUENCE</scope>
    <source>
        <strain evidence="2">1199</strain>
    </source>
</reference>
<keyword evidence="2" id="KW-0328">Glycosyltransferase</keyword>
<gene>
    <name evidence="2" type="ORF">OFN31_33665</name>
</gene>
<evidence type="ECO:0000313" key="2">
    <source>
        <dbReference type="EMBL" id="MCV5626576.1"/>
    </source>
</evidence>
<dbReference type="EMBL" id="JAOVKC010001737">
    <property type="protein sequence ID" value="MCV5626576.1"/>
    <property type="molecule type" value="Genomic_DNA"/>
</dbReference>
<name>A0AAP3EMC1_ECOLX</name>
<evidence type="ECO:0000259" key="1">
    <source>
        <dbReference type="Pfam" id="PF00534"/>
    </source>
</evidence>
<accession>A0AAP3EMC1</accession>
<dbReference type="InterPro" id="IPR001296">
    <property type="entry name" value="Glyco_trans_1"/>
</dbReference>
<dbReference type="Proteomes" id="UP001208624">
    <property type="component" value="Unassembled WGS sequence"/>
</dbReference>
<sequence>SSESVADNHTGFLIPRGDVDALQQALRLLMQSKTLREKMGANGRERYLSNFTFEAMYMKTKNLYESLTII</sequence>
<dbReference type="Pfam" id="PF00534">
    <property type="entry name" value="Glycos_transf_1"/>
    <property type="match status" value="1"/>
</dbReference>
<protein>
    <submittedName>
        <fullName evidence="2">Glycosyltransferase</fullName>
        <ecNumber evidence="2">2.4.-.-</ecNumber>
    </submittedName>
</protein>
<dbReference type="Gene3D" id="3.40.50.2000">
    <property type="entry name" value="Glycogen Phosphorylase B"/>
    <property type="match status" value="2"/>
</dbReference>
<feature type="domain" description="Glycosyl transferase family 1" evidence="1">
    <location>
        <begin position="3"/>
        <end position="46"/>
    </location>
</feature>
<dbReference type="GO" id="GO:0016757">
    <property type="term" value="F:glycosyltransferase activity"/>
    <property type="evidence" value="ECO:0007669"/>
    <property type="project" value="UniProtKB-KW"/>
</dbReference>
<evidence type="ECO:0000313" key="3">
    <source>
        <dbReference type="Proteomes" id="UP001208624"/>
    </source>
</evidence>
<dbReference type="AlphaFoldDB" id="A0AAP3EMC1"/>
<feature type="non-terminal residue" evidence="2">
    <location>
        <position position="1"/>
    </location>
</feature>
<organism evidence="2 3">
    <name type="scientific">Escherichia coli</name>
    <dbReference type="NCBI Taxonomy" id="562"/>
    <lineage>
        <taxon>Bacteria</taxon>
        <taxon>Pseudomonadati</taxon>
        <taxon>Pseudomonadota</taxon>
        <taxon>Gammaproteobacteria</taxon>
        <taxon>Enterobacterales</taxon>
        <taxon>Enterobacteriaceae</taxon>
        <taxon>Escherichia</taxon>
    </lineage>
</organism>
<dbReference type="EC" id="2.4.-.-" evidence="2"/>
<proteinExistence type="predicted"/>
<keyword evidence="2" id="KW-0808">Transferase</keyword>
<comment type="caution">
    <text evidence="2">The sequence shown here is derived from an EMBL/GenBank/DDBJ whole genome shotgun (WGS) entry which is preliminary data.</text>
</comment>